<dbReference type="EMBL" id="GBRH01159684">
    <property type="protein sequence ID" value="JAE38212.1"/>
    <property type="molecule type" value="Transcribed_RNA"/>
</dbReference>
<sequence length="29" mass="3363">MIMRNEQSPDGDIIHCEHISNQLHSITRS</sequence>
<dbReference type="AlphaFoldDB" id="A0A0A9HNB4"/>
<proteinExistence type="predicted"/>
<evidence type="ECO:0000313" key="1">
    <source>
        <dbReference type="EMBL" id="JAE38212.1"/>
    </source>
</evidence>
<name>A0A0A9HNB4_ARUDO</name>
<reference evidence="1" key="2">
    <citation type="journal article" date="2015" name="Data Brief">
        <title>Shoot transcriptome of the giant reed, Arundo donax.</title>
        <authorList>
            <person name="Barrero R.A."/>
            <person name="Guerrero F.D."/>
            <person name="Moolhuijzen P."/>
            <person name="Goolsby J.A."/>
            <person name="Tidwell J."/>
            <person name="Bellgard S.E."/>
            <person name="Bellgard M.I."/>
        </authorList>
    </citation>
    <scope>NUCLEOTIDE SEQUENCE</scope>
    <source>
        <tissue evidence="1">Shoot tissue taken approximately 20 cm above the soil surface</tissue>
    </source>
</reference>
<protein>
    <submittedName>
        <fullName evidence="1">Uncharacterized protein</fullName>
    </submittedName>
</protein>
<reference evidence="1" key="1">
    <citation type="submission" date="2014-09" db="EMBL/GenBank/DDBJ databases">
        <authorList>
            <person name="Magalhaes I.L.F."/>
            <person name="Oliveira U."/>
            <person name="Santos F.R."/>
            <person name="Vidigal T.H.D.A."/>
            <person name="Brescovit A.D."/>
            <person name="Santos A.J."/>
        </authorList>
    </citation>
    <scope>NUCLEOTIDE SEQUENCE</scope>
    <source>
        <tissue evidence="1">Shoot tissue taken approximately 20 cm above the soil surface</tissue>
    </source>
</reference>
<organism evidence="1">
    <name type="scientific">Arundo donax</name>
    <name type="common">Giant reed</name>
    <name type="synonym">Donax arundinaceus</name>
    <dbReference type="NCBI Taxonomy" id="35708"/>
    <lineage>
        <taxon>Eukaryota</taxon>
        <taxon>Viridiplantae</taxon>
        <taxon>Streptophyta</taxon>
        <taxon>Embryophyta</taxon>
        <taxon>Tracheophyta</taxon>
        <taxon>Spermatophyta</taxon>
        <taxon>Magnoliopsida</taxon>
        <taxon>Liliopsida</taxon>
        <taxon>Poales</taxon>
        <taxon>Poaceae</taxon>
        <taxon>PACMAD clade</taxon>
        <taxon>Arundinoideae</taxon>
        <taxon>Arundineae</taxon>
        <taxon>Arundo</taxon>
    </lineage>
</organism>
<accession>A0A0A9HNB4</accession>